<protein>
    <recommendedName>
        <fullName evidence="2">Phosphoesterase HXTX domain-containing protein</fullName>
    </recommendedName>
</protein>
<evidence type="ECO:0008006" key="2">
    <source>
        <dbReference type="Google" id="ProtNLM"/>
    </source>
</evidence>
<sequence>MARIAIDVVLLPSDEMTDYAIEVNRDLLKTFDNKIILNNENCLPHISLAMGCIDEKDIPDIEKILRDIAKKYSFRELRVVDLYAETIP</sequence>
<feature type="non-terminal residue" evidence="1">
    <location>
        <position position="88"/>
    </location>
</feature>
<comment type="caution">
    <text evidence="1">The sequence shown here is derived from an EMBL/GenBank/DDBJ whole genome shotgun (WGS) entry which is preliminary data.</text>
</comment>
<organism evidence="1">
    <name type="scientific">marine sediment metagenome</name>
    <dbReference type="NCBI Taxonomy" id="412755"/>
    <lineage>
        <taxon>unclassified sequences</taxon>
        <taxon>metagenomes</taxon>
        <taxon>ecological metagenomes</taxon>
    </lineage>
</organism>
<name>X0VYD8_9ZZZZ</name>
<dbReference type="AlphaFoldDB" id="X0VYD8"/>
<proteinExistence type="predicted"/>
<reference evidence="1" key="1">
    <citation type="journal article" date="2014" name="Front. Microbiol.">
        <title>High frequency of phylogenetically diverse reductive dehalogenase-homologous genes in deep subseafloor sedimentary metagenomes.</title>
        <authorList>
            <person name="Kawai M."/>
            <person name="Futagami T."/>
            <person name="Toyoda A."/>
            <person name="Takaki Y."/>
            <person name="Nishi S."/>
            <person name="Hori S."/>
            <person name="Arai W."/>
            <person name="Tsubouchi T."/>
            <person name="Morono Y."/>
            <person name="Uchiyama I."/>
            <person name="Ito T."/>
            <person name="Fujiyama A."/>
            <person name="Inagaki F."/>
            <person name="Takami H."/>
        </authorList>
    </citation>
    <scope>NUCLEOTIDE SEQUENCE</scope>
    <source>
        <strain evidence="1">Expedition CK06-06</strain>
    </source>
</reference>
<gene>
    <name evidence="1" type="ORF">S01H1_58167</name>
</gene>
<dbReference type="EMBL" id="BARS01037982">
    <property type="protein sequence ID" value="GAG17448.1"/>
    <property type="molecule type" value="Genomic_DNA"/>
</dbReference>
<accession>X0VYD8</accession>
<evidence type="ECO:0000313" key="1">
    <source>
        <dbReference type="EMBL" id="GAG17448.1"/>
    </source>
</evidence>